<dbReference type="EMBL" id="BAAAPL010000001">
    <property type="protein sequence ID" value="GAA1690495.1"/>
    <property type="molecule type" value="Genomic_DNA"/>
</dbReference>
<keyword evidence="1" id="KW-1133">Transmembrane helix</keyword>
<comment type="caution">
    <text evidence="3">The sequence shown here is derived from an EMBL/GenBank/DDBJ whole genome shotgun (WGS) entry which is preliminary data.</text>
</comment>
<organism evidence="3 4">
    <name type="scientific">Microbacterium sediminicola</name>
    <dbReference type="NCBI Taxonomy" id="415210"/>
    <lineage>
        <taxon>Bacteria</taxon>
        <taxon>Bacillati</taxon>
        <taxon>Actinomycetota</taxon>
        <taxon>Actinomycetes</taxon>
        <taxon>Micrococcales</taxon>
        <taxon>Microbacteriaceae</taxon>
        <taxon>Microbacterium</taxon>
    </lineage>
</organism>
<keyword evidence="4" id="KW-1185">Reference proteome</keyword>
<protein>
    <submittedName>
        <fullName evidence="3">SHOCT domain-containing protein</fullName>
    </submittedName>
</protein>
<keyword evidence="1" id="KW-0812">Transmembrane</keyword>
<feature type="domain" description="SHOCT" evidence="2">
    <location>
        <begin position="116"/>
        <end position="142"/>
    </location>
</feature>
<sequence>MHFIEAVTTGYQYQGFWGSFWDFIWWFLMIFAFIAYLFVLFAIISDLFRDHKLNGWFKAVWILFLIVVPFLTALVYLIARGRGMGERSMKEAEQIKSAQDAYIQSVAGTSKSPAAEIAHAKELLDAGTITQAEYEALKAKALS</sequence>
<name>A0ABP4TMQ9_9MICO</name>
<gene>
    <name evidence="3" type="ORF">GCM10009808_04300</name>
</gene>
<dbReference type="InterPro" id="IPR018649">
    <property type="entry name" value="SHOCT"/>
</dbReference>
<keyword evidence="1" id="KW-0472">Membrane</keyword>
<evidence type="ECO:0000259" key="2">
    <source>
        <dbReference type="Pfam" id="PF09851"/>
    </source>
</evidence>
<evidence type="ECO:0000313" key="4">
    <source>
        <dbReference type="Proteomes" id="UP001501690"/>
    </source>
</evidence>
<evidence type="ECO:0000256" key="1">
    <source>
        <dbReference type="SAM" id="Phobius"/>
    </source>
</evidence>
<dbReference type="RefSeq" id="WP_344068600.1">
    <property type="nucleotide sequence ID" value="NZ_BAAAPL010000001.1"/>
</dbReference>
<feature type="transmembrane region" description="Helical" evidence="1">
    <location>
        <begin position="56"/>
        <end position="79"/>
    </location>
</feature>
<evidence type="ECO:0000313" key="3">
    <source>
        <dbReference type="EMBL" id="GAA1690495.1"/>
    </source>
</evidence>
<dbReference type="Pfam" id="PF09851">
    <property type="entry name" value="SHOCT"/>
    <property type="match status" value="1"/>
</dbReference>
<dbReference type="Proteomes" id="UP001501690">
    <property type="component" value="Unassembled WGS sequence"/>
</dbReference>
<reference evidence="4" key="1">
    <citation type="journal article" date="2019" name="Int. J. Syst. Evol. Microbiol.">
        <title>The Global Catalogue of Microorganisms (GCM) 10K type strain sequencing project: providing services to taxonomists for standard genome sequencing and annotation.</title>
        <authorList>
            <consortium name="The Broad Institute Genomics Platform"/>
            <consortium name="The Broad Institute Genome Sequencing Center for Infectious Disease"/>
            <person name="Wu L."/>
            <person name="Ma J."/>
        </authorList>
    </citation>
    <scope>NUCLEOTIDE SEQUENCE [LARGE SCALE GENOMIC DNA]</scope>
    <source>
        <strain evidence="4">JCM 15577</strain>
    </source>
</reference>
<proteinExistence type="predicted"/>
<feature type="transmembrane region" description="Helical" evidence="1">
    <location>
        <begin position="23"/>
        <end position="44"/>
    </location>
</feature>
<accession>A0ABP4TMQ9</accession>